<dbReference type="Gene3D" id="2.30.110.50">
    <property type="match status" value="1"/>
</dbReference>
<evidence type="ECO:0000259" key="5">
    <source>
        <dbReference type="Pfam" id="PF04717"/>
    </source>
</evidence>
<dbReference type="OrthoDB" id="9762420at2"/>
<dbReference type="Gene3D" id="4.10.220.110">
    <property type="match status" value="1"/>
</dbReference>
<evidence type="ECO:0000256" key="3">
    <source>
        <dbReference type="ARBA" id="ARBA00022525"/>
    </source>
</evidence>
<dbReference type="Pfam" id="PF04717">
    <property type="entry name" value="Phage_base_V"/>
    <property type="match status" value="1"/>
</dbReference>
<dbReference type="Pfam" id="PF22178">
    <property type="entry name" value="Gp5_trimer_C"/>
    <property type="match status" value="1"/>
</dbReference>
<comment type="subcellular location">
    <subcellularLocation>
        <location evidence="1">Secreted</location>
    </subcellularLocation>
</comment>
<dbReference type="SUPFAM" id="SSF69279">
    <property type="entry name" value="Phage tail proteins"/>
    <property type="match status" value="2"/>
</dbReference>
<accession>A0A099KMS8</accession>
<feature type="domain" description="Gp5/Type VI secretion system Vgr protein OB-fold" evidence="5">
    <location>
        <begin position="382"/>
        <end position="447"/>
    </location>
</feature>
<dbReference type="PATRIC" id="fig|28229.3.peg.2608"/>
<dbReference type="Proteomes" id="UP000029868">
    <property type="component" value="Unassembled WGS sequence"/>
</dbReference>
<dbReference type="PANTHER" id="PTHR32305">
    <property type="match status" value="1"/>
</dbReference>
<protein>
    <submittedName>
        <fullName evidence="7">Type VI secretion system Vgr family protein</fullName>
    </submittedName>
</protein>
<dbReference type="NCBIfam" id="TIGR03361">
    <property type="entry name" value="VI_Rhs_Vgr"/>
    <property type="match status" value="1"/>
</dbReference>
<feature type="compositionally biased region" description="Polar residues" evidence="4">
    <location>
        <begin position="446"/>
        <end position="465"/>
    </location>
</feature>
<dbReference type="PANTHER" id="PTHR32305:SF15">
    <property type="entry name" value="PROTEIN RHSA-RELATED"/>
    <property type="match status" value="1"/>
</dbReference>
<dbReference type="NCBIfam" id="TIGR01646">
    <property type="entry name" value="vgr_GE"/>
    <property type="match status" value="1"/>
</dbReference>
<evidence type="ECO:0000259" key="6">
    <source>
        <dbReference type="Pfam" id="PF22178"/>
    </source>
</evidence>
<dbReference type="SUPFAM" id="SSF69255">
    <property type="entry name" value="gp5 N-terminal domain-like"/>
    <property type="match status" value="1"/>
</dbReference>
<dbReference type="InterPro" id="IPR054030">
    <property type="entry name" value="Gp5_Vgr_C"/>
</dbReference>
<dbReference type="InterPro" id="IPR037026">
    <property type="entry name" value="Vgr_OB-fold_dom_sf"/>
</dbReference>
<sequence length="675" mass="75451">MSEYTQDGRFLSIVTPLATDELLLTSINGIEAISSLFQFSLTALSENTDIKPEDLIHKSVTFTIHADEQRVFNGYVSHFSFGEIKNSGLREYHLTIVPWTWFINQTENRRIFQNKNTKDIVSQVFNDLGYNDFDFKAEGGNPREYCVQYGESDLTFVMRLLAEEGYASFFTHDKKKHTLVIVDQMSAYAESAQSKLTYSKGNSPDAEINAWQHNYELKKGEWIVNDYNFKEPNKSLLSQSTSKSKLEKNSQFKHYSYPSQYDFALGKKLADARMDAEEAGANTISGGSSCSSFSAGQFFSLLKHEAKSEMGKYLLLSVHHQASDASYFSSQASEQQYSNSFSCMPLENMYRPPMVYTRPVMYGPQSALVTGPKGEEIYIDEFGRIKVQFMWDQVGKKDENSSCFIRVMQSFAGNGWGSSFIPRIGHEVIISFLDGDPDRPIVTGSVYNGNNKPPYASKTQSGIKTHSTKDGGADNYNEIRFEDKKASEQVYIQAEKDLDSYVKNNETLTVDNNQVITVGKDRTKTVKHDETSNIKNNKKKIVGKNQSESIGESKTIEVVKNHTESIGENATIDIGKNIKISIADDHTETIGKNMTLTVDKDFTETVNGKHTEVVSKEYGLQAKTITMEADKQITLKTGSAQIVLKSNGDITISGKNINVKGSGNVVLKGSKVLAN</sequence>
<evidence type="ECO:0000256" key="2">
    <source>
        <dbReference type="ARBA" id="ARBA00005558"/>
    </source>
</evidence>
<evidence type="ECO:0000313" key="7">
    <source>
        <dbReference type="EMBL" id="KGJ92044.1"/>
    </source>
</evidence>
<dbReference type="EMBL" id="JQEC01000038">
    <property type="protein sequence ID" value="KGJ92044.1"/>
    <property type="molecule type" value="Genomic_DNA"/>
</dbReference>
<dbReference type="InterPro" id="IPR017847">
    <property type="entry name" value="T6SS_RhsGE_Vgr_subset"/>
</dbReference>
<dbReference type="AlphaFoldDB" id="A0A099KMS8"/>
<dbReference type="Gene3D" id="3.55.50.10">
    <property type="entry name" value="Baseplate protein-like domains"/>
    <property type="match status" value="1"/>
</dbReference>
<dbReference type="InterPro" id="IPR050708">
    <property type="entry name" value="T6SS_VgrG/RHS"/>
</dbReference>
<feature type="domain" description="Gp5/Type VI secretion system Vgr C-terminal trimerisation" evidence="6">
    <location>
        <begin position="461"/>
        <end position="574"/>
    </location>
</feature>
<dbReference type="Pfam" id="PF05954">
    <property type="entry name" value="Phage_GPD"/>
    <property type="match status" value="1"/>
</dbReference>
<proteinExistence type="inferred from homology"/>
<dbReference type="InterPro" id="IPR006531">
    <property type="entry name" value="Gp5/Vgr_OB"/>
</dbReference>
<dbReference type="InterPro" id="IPR006533">
    <property type="entry name" value="T6SS_Vgr_RhsGE"/>
</dbReference>
<organism evidence="7 8">
    <name type="scientific">Colwellia psychrerythraea</name>
    <name type="common">Vibrio psychroerythus</name>
    <dbReference type="NCBI Taxonomy" id="28229"/>
    <lineage>
        <taxon>Bacteria</taxon>
        <taxon>Pseudomonadati</taxon>
        <taxon>Pseudomonadota</taxon>
        <taxon>Gammaproteobacteria</taxon>
        <taxon>Alteromonadales</taxon>
        <taxon>Colwelliaceae</taxon>
        <taxon>Colwellia</taxon>
    </lineage>
</organism>
<evidence type="ECO:0000256" key="1">
    <source>
        <dbReference type="ARBA" id="ARBA00004613"/>
    </source>
</evidence>
<dbReference type="RefSeq" id="WP_033082642.1">
    <property type="nucleotide sequence ID" value="NZ_JQEC01000038.1"/>
</dbReference>
<evidence type="ECO:0000256" key="4">
    <source>
        <dbReference type="SAM" id="MobiDB-lite"/>
    </source>
</evidence>
<dbReference type="SUPFAM" id="SSF69349">
    <property type="entry name" value="Phage fibre proteins"/>
    <property type="match status" value="1"/>
</dbReference>
<dbReference type="Gene3D" id="2.40.50.230">
    <property type="entry name" value="Gp5 N-terminal domain"/>
    <property type="match status" value="1"/>
</dbReference>
<keyword evidence="3" id="KW-0964">Secreted</keyword>
<comment type="caution">
    <text evidence="7">The sequence shown here is derived from an EMBL/GenBank/DDBJ whole genome shotgun (WGS) entry which is preliminary data.</text>
</comment>
<evidence type="ECO:0000313" key="8">
    <source>
        <dbReference type="Proteomes" id="UP000029868"/>
    </source>
</evidence>
<name>A0A099KMS8_COLPS</name>
<gene>
    <name evidence="7" type="ORF">GAB14E_2889</name>
</gene>
<feature type="region of interest" description="Disordered" evidence="4">
    <location>
        <begin position="446"/>
        <end position="475"/>
    </location>
</feature>
<comment type="similarity">
    <text evidence="2">Belongs to the VgrG protein family.</text>
</comment>
<dbReference type="GO" id="GO:0005576">
    <property type="term" value="C:extracellular region"/>
    <property type="evidence" value="ECO:0007669"/>
    <property type="project" value="UniProtKB-SubCell"/>
</dbReference>
<reference evidence="7 8" key="1">
    <citation type="submission" date="2014-08" db="EMBL/GenBank/DDBJ databases">
        <title>Genomic and Phenotypic Diversity of Colwellia psychrerythraea strains from Disparate Marine Basins.</title>
        <authorList>
            <person name="Techtmann S.M."/>
            <person name="Stelling S.C."/>
            <person name="Utturkar S.M."/>
            <person name="Alshibli N."/>
            <person name="Harris A."/>
            <person name="Brown S.D."/>
            <person name="Hazen T.C."/>
        </authorList>
    </citation>
    <scope>NUCLEOTIDE SEQUENCE [LARGE SCALE GENOMIC DNA]</scope>
    <source>
        <strain evidence="7 8">GAB14E</strain>
    </source>
</reference>